<feature type="region of interest" description="Disordered" evidence="1">
    <location>
        <begin position="1"/>
        <end position="24"/>
    </location>
</feature>
<accession>A0A8S1ISS7</accession>
<evidence type="ECO:0000256" key="1">
    <source>
        <dbReference type="SAM" id="MobiDB-lite"/>
    </source>
</evidence>
<dbReference type="AlphaFoldDB" id="A0A8S1ISS7"/>
<dbReference type="InterPro" id="IPR036457">
    <property type="entry name" value="PPM-type-like_dom_sf"/>
</dbReference>
<dbReference type="EMBL" id="CAJHUC010000737">
    <property type="protein sequence ID" value="CAD7697979.1"/>
    <property type="molecule type" value="Genomic_DNA"/>
</dbReference>
<reference evidence="3" key="1">
    <citation type="submission" date="2020-12" db="EMBL/GenBank/DDBJ databases">
        <authorList>
            <person name="Iha C."/>
        </authorList>
    </citation>
    <scope>NUCLEOTIDE SEQUENCE</scope>
</reference>
<dbReference type="SUPFAM" id="SSF81606">
    <property type="entry name" value="PP2C-like"/>
    <property type="match status" value="1"/>
</dbReference>
<name>A0A8S1ISS7_9CHLO</name>
<dbReference type="OrthoDB" id="10264738at2759"/>
<proteinExistence type="predicted"/>
<feature type="region of interest" description="Disordered" evidence="1">
    <location>
        <begin position="99"/>
        <end position="142"/>
    </location>
</feature>
<dbReference type="GO" id="GO:0004722">
    <property type="term" value="F:protein serine/threonine phosphatase activity"/>
    <property type="evidence" value="ECO:0007669"/>
    <property type="project" value="InterPro"/>
</dbReference>
<evidence type="ECO:0000313" key="3">
    <source>
        <dbReference type="EMBL" id="CAD7697979.1"/>
    </source>
</evidence>
<dbReference type="PROSITE" id="PS51746">
    <property type="entry name" value="PPM_2"/>
    <property type="match status" value="1"/>
</dbReference>
<dbReference type="PANTHER" id="PTHR13832">
    <property type="entry name" value="PROTEIN PHOSPHATASE 2C"/>
    <property type="match status" value="1"/>
</dbReference>
<dbReference type="InterPro" id="IPR015655">
    <property type="entry name" value="PP2C"/>
</dbReference>
<dbReference type="CDD" id="cd00143">
    <property type="entry name" value="PP2Cc"/>
    <property type="match status" value="1"/>
</dbReference>
<organism evidence="3 4">
    <name type="scientific">Ostreobium quekettii</name>
    <dbReference type="NCBI Taxonomy" id="121088"/>
    <lineage>
        <taxon>Eukaryota</taxon>
        <taxon>Viridiplantae</taxon>
        <taxon>Chlorophyta</taxon>
        <taxon>core chlorophytes</taxon>
        <taxon>Ulvophyceae</taxon>
        <taxon>TCBD clade</taxon>
        <taxon>Bryopsidales</taxon>
        <taxon>Ostreobineae</taxon>
        <taxon>Ostreobiaceae</taxon>
        <taxon>Ostreobium</taxon>
    </lineage>
</organism>
<dbReference type="Proteomes" id="UP000708148">
    <property type="component" value="Unassembled WGS sequence"/>
</dbReference>
<sequence length="504" mass="52110">MHGPSSPAPTAARPQGAPHHHAPHCVAGRLPGFGPCLGHRRADHTHSRQGIIPCGNALAPAPRCGILGLDLNGCSPDAARRDLRSGAVGCAAAASASSSGRGAGESIDSGTIRAPNLGGMGNGLRSRRGDVKASAGGPTGGNGAQMVASGVVTTGIVEVTREQAAGGVGPGLDFGVAAAQGPRGTMEDEAVVFPNGKCGFMYAMVLDGHDGLPAVQWLADHMFDIFSGVIDDETFRGSCSLDQVDGQTGLCCPVDLTPLLMKSFEAADRDLLKFLKKEGGVRAAKSGSTATIALVKPDRILVANVGDSRAVLCRNGQAFDLTTEHRVYGYGAAVQPEIDRVNAAGGWVNDGRVCDVLAVSRAFGDWEFKGEGLPHGLAESVGEGFITKEFADSVHFTGDPIVATPDVTELPLGDIDEFVIVATDGLWDVMPSADAIRYTRKQIDKGESSQAIAEGLVELAIKRYTTDNVAAVVIDLVGATARKERAAGAKAAAKAAKKKSGRWF</sequence>
<comment type="caution">
    <text evidence="3">The sequence shown here is derived from an EMBL/GenBank/DDBJ whole genome shotgun (WGS) entry which is preliminary data.</text>
</comment>
<gene>
    <name evidence="3" type="ORF">OSTQU699_LOCUS3339</name>
</gene>
<dbReference type="SMART" id="SM00332">
    <property type="entry name" value="PP2Cc"/>
    <property type="match status" value="1"/>
</dbReference>
<dbReference type="Pfam" id="PF00481">
    <property type="entry name" value="PP2C"/>
    <property type="match status" value="1"/>
</dbReference>
<dbReference type="Gene3D" id="3.60.40.10">
    <property type="entry name" value="PPM-type phosphatase domain"/>
    <property type="match status" value="1"/>
</dbReference>
<dbReference type="PANTHER" id="PTHR13832:SF589">
    <property type="entry name" value="[PYRUVATE DEHYDROGENASE [ACETYL-TRANSFERRING]]-PHOSPHATASE 2, MITOCHONDRIAL"/>
    <property type="match status" value="1"/>
</dbReference>
<keyword evidence="4" id="KW-1185">Reference proteome</keyword>
<evidence type="ECO:0000313" key="4">
    <source>
        <dbReference type="Proteomes" id="UP000708148"/>
    </source>
</evidence>
<dbReference type="InterPro" id="IPR001932">
    <property type="entry name" value="PPM-type_phosphatase-like_dom"/>
</dbReference>
<feature type="domain" description="PPM-type phosphatase" evidence="2">
    <location>
        <begin position="173"/>
        <end position="476"/>
    </location>
</feature>
<protein>
    <recommendedName>
        <fullName evidence="2">PPM-type phosphatase domain-containing protein</fullName>
    </recommendedName>
</protein>
<evidence type="ECO:0000259" key="2">
    <source>
        <dbReference type="PROSITE" id="PS51746"/>
    </source>
</evidence>